<keyword evidence="8" id="KW-1185">Reference proteome</keyword>
<keyword evidence="1" id="KW-0646">Protease inhibitor</keyword>
<dbReference type="InterPro" id="IPR051368">
    <property type="entry name" value="SerProtInhib-TIL_Domain"/>
</dbReference>
<evidence type="ECO:0000256" key="3">
    <source>
        <dbReference type="ARBA" id="ARBA00023157"/>
    </source>
</evidence>
<dbReference type="PANTHER" id="PTHR23259">
    <property type="entry name" value="RIDDLE"/>
    <property type="match status" value="1"/>
</dbReference>
<feature type="domain" description="Follistatin-like" evidence="6">
    <location>
        <begin position="34"/>
        <end position="56"/>
    </location>
</feature>
<feature type="non-terminal residue" evidence="7">
    <location>
        <position position="1"/>
    </location>
</feature>
<sequence>RQSPNRNRPLHEMSRTLLLTLAFSVAFAAALSSSCAATSCPVGAACVERNGVANCVAPASSNCSIPHEEWRSCASCEDTCDNKQPMCIKMCQPARCQCRQGFFRNGHGQCVTENECDIAAGRGRRDTVRIPVALNACAVTECVTGRVCVEENGVAKCVERRGRRSTPQISCANVRCAGPCKDTPTGPECGPRPQILSISAGPSSN</sequence>
<dbReference type="AlphaFoldDB" id="A0AAV5U8R6"/>
<evidence type="ECO:0000256" key="5">
    <source>
        <dbReference type="SAM" id="SignalP"/>
    </source>
</evidence>
<dbReference type="CDD" id="cd19941">
    <property type="entry name" value="TIL"/>
    <property type="match status" value="1"/>
</dbReference>
<dbReference type="Gene3D" id="2.10.25.10">
    <property type="entry name" value="Laminin"/>
    <property type="match status" value="1"/>
</dbReference>
<evidence type="ECO:0000313" key="7">
    <source>
        <dbReference type="EMBL" id="GMT03172.1"/>
    </source>
</evidence>
<proteinExistence type="predicted"/>
<dbReference type="SMART" id="SM00274">
    <property type="entry name" value="FOLN"/>
    <property type="match status" value="2"/>
</dbReference>
<feature type="region of interest" description="Disordered" evidence="4">
    <location>
        <begin position="182"/>
        <end position="205"/>
    </location>
</feature>
<comment type="caution">
    <text evidence="7">The sequence shown here is derived from an EMBL/GenBank/DDBJ whole genome shotgun (WGS) entry which is preliminary data.</text>
</comment>
<feature type="compositionally biased region" description="Polar residues" evidence="4">
    <location>
        <begin position="196"/>
        <end position="205"/>
    </location>
</feature>
<evidence type="ECO:0000313" key="8">
    <source>
        <dbReference type="Proteomes" id="UP001432027"/>
    </source>
</evidence>
<protein>
    <recommendedName>
        <fullName evidence="6">Follistatin-like domain-containing protein</fullName>
    </recommendedName>
</protein>
<keyword evidence="3" id="KW-1015">Disulfide bond</keyword>
<evidence type="ECO:0000256" key="1">
    <source>
        <dbReference type="ARBA" id="ARBA00022690"/>
    </source>
</evidence>
<feature type="chain" id="PRO_5043910424" description="Follistatin-like domain-containing protein" evidence="5">
    <location>
        <begin position="31"/>
        <end position="205"/>
    </location>
</feature>
<organism evidence="7 8">
    <name type="scientific">Pristionchus entomophagus</name>
    <dbReference type="NCBI Taxonomy" id="358040"/>
    <lineage>
        <taxon>Eukaryota</taxon>
        <taxon>Metazoa</taxon>
        <taxon>Ecdysozoa</taxon>
        <taxon>Nematoda</taxon>
        <taxon>Chromadorea</taxon>
        <taxon>Rhabditida</taxon>
        <taxon>Rhabditina</taxon>
        <taxon>Diplogasteromorpha</taxon>
        <taxon>Diplogasteroidea</taxon>
        <taxon>Neodiplogasteridae</taxon>
        <taxon>Pristionchus</taxon>
    </lineage>
</organism>
<evidence type="ECO:0000256" key="2">
    <source>
        <dbReference type="ARBA" id="ARBA00022900"/>
    </source>
</evidence>
<reference evidence="7" key="1">
    <citation type="submission" date="2023-10" db="EMBL/GenBank/DDBJ databases">
        <title>Genome assembly of Pristionchus species.</title>
        <authorList>
            <person name="Yoshida K."/>
            <person name="Sommer R.J."/>
        </authorList>
    </citation>
    <scope>NUCLEOTIDE SEQUENCE</scope>
    <source>
        <strain evidence="7">RS0144</strain>
    </source>
</reference>
<dbReference type="InterPro" id="IPR002919">
    <property type="entry name" value="TIL_dom"/>
</dbReference>
<keyword evidence="5" id="KW-0732">Signal</keyword>
<dbReference type="GO" id="GO:0004867">
    <property type="term" value="F:serine-type endopeptidase inhibitor activity"/>
    <property type="evidence" value="ECO:0007669"/>
    <property type="project" value="UniProtKB-KW"/>
</dbReference>
<dbReference type="InterPro" id="IPR003645">
    <property type="entry name" value="Fol_N"/>
</dbReference>
<feature type="domain" description="Follistatin-like" evidence="6">
    <location>
        <begin position="136"/>
        <end position="158"/>
    </location>
</feature>
<dbReference type="Proteomes" id="UP001432027">
    <property type="component" value="Unassembled WGS sequence"/>
</dbReference>
<dbReference type="PANTHER" id="PTHR23259:SF70">
    <property type="entry name" value="ACCESSORY GLAND PROTEIN ACP62F-RELATED"/>
    <property type="match status" value="1"/>
</dbReference>
<dbReference type="InterPro" id="IPR036084">
    <property type="entry name" value="Ser_inhib-like_sf"/>
</dbReference>
<evidence type="ECO:0000259" key="6">
    <source>
        <dbReference type="SMART" id="SM00274"/>
    </source>
</evidence>
<gene>
    <name evidence="7" type="ORF">PENTCL1PPCAC_25346</name>
</gene>
<dbReference type="Pfam" id="PF01826">
    <property type="entry name" value="TIL"/>
    <property type="match status" value="1"/>
</dbReference>
<accession>A0AAV5U8R6</accession>
<dbReference type="SUPFAM" id="SSF57567">
    <property type="entry name" value="Serine protease inhibitors"/>
    <property type="match status" value="1"/>
</dbReference>
<keyword evidence="2" id="KW-0722">Serine protease inhibitor</keyword>
<name>A0AAV5U8R6_9BILA</name>
<feature type="signal peptide" evidence="5">
    <location>
        <begin position="1"/>
        <end position="30"/>
    </location>
</feature>
<evidence type="ECO:0000256" key="4">
    <source>
        <dbReference type="SAM" id="MobiDB-lite"/>
    </source>
</evidence>
<dbReference type="EMBL" id="BTSX01000006">
    <property type="protein sequence ID" value="GMT03172.1"/>
    <property type="molecule type" value="Genomic_DNA"/>
</dbReference>